<dbReference type="GO" id="GO:0006338">
    <property type="term" value="P:chromatin remodeling"/>
    <property type="evidence" value="ECO:0007669"/>
    <property type="project" value="TreeGrafter"/>
</dbReference>
<gene>
    <name evidence="6" type="ORF">DME_LOCUS5873</name>
</gene>
<dbReference type="Pfam" id="PF25299">
    <property type="entry name" value="ZZ_ADA2"/>
    <property type="match status" value="1"/>
</dbReference>
<dbReference type="InterPro" id="IPR000433">
    <property type="entry name" value="Znf_ZZ"/>
</dbReference>
<dbReference type="SUPFAM" id="SSF46689">
    <property type="entry name" value="Homeodomain-like"/>
    <property type="match status" value="1"/>
</dbReference>
<dbReference type="WBParaSite" id="DME_0000151301-mRNA-1">
    <property type="protein sequence ID" value="DME_0000151301-mRNA-1"/>
    <property type="gene ID" value="DME_0000151301"/>
</dbReference>
<evidence type="ECO:0000259" key="5">
    <source>
        <dbReference type="PROSITE" id="PS50090"/>
    </source>
</evidence>
<organism evidence="7 9">
    <name type="scientific">Dracunculus medinensis</name>
    <name type="common">Guinea worm</name>
    <dbReference type="NCBI Taxonomy" id="318479"/>
    <lineage>
        <taxon>Eukaryota</taxon>
        <taxon>Metazoa</taxon>
        <taxon>Ecdysozoa</taxon>
        <taxon>Nematoda</taxon>
        <taxon>Chromadorea</taxon>
        <taxon>Rhabditida</taxon>
        <taxon>Spirurina</taxon>
        <taxon>Dracunculoidea</taxon>
        <taxon>Dracunculidae</taxon>
        <taxon>Dracunculus</taxon>
    </lineage>
</organism>
<proteinExistence type="predicted"/>
<evidence type="ECO:0000256" key="1">
    <source>
        <dbReference type="ARBA" id="ARBA00004123"/>
    </source>
</evidence>
<protein>
    <submittedName>
        <fullName evidence="9">SANT domain-containing protein</fullName>
    </submittedName>
</protein>
<evidence type="ECO:0000313" key="8">
    <source>
        <dbReference type="Proteomes" id="UP000274756"/>
    </source>
</evidence>
<dbReference type="Proteomes" id="UP000274756">
    <property type="component" value="Unassembled WGS sequence"/>
</dbReference>
<keyword evidence="8" id="KW-1185">Reference proteome</keyword>
<keyword evidence="4" id="KW-0862">Zinc</keyword>
<reference evidence="6 8" key="2">
    <citation type="submission" date="2018-11" db="EMBL/GenBank/DDBJ databases">
        <authorList>
            <consortium name="Pathogen Informatics"/>
        </authorList>
    </citation>
    <scope>NUCLEOTIDE SEQUENCE [LARGE SCALE GENOMIC DNA]</scope>
</reference>
<dbReference type="GO" id="GO:0006357">
    <property type="term" value="P:regulation of transcription by RNA polymerase II"/>
    <property type="evidence" value="ECO:0007669"/>
    <property type="project" value="TreeGrafter"/>
</dbReference>
<name>A0A0N4U427_DRAME</name>
<evidence type="ECO:0000256" key="3">
    <source>
        <dbReference type="ARBA" id="ARBA00022771"/>
    </source>
</evidence>
<evidence type="ECO:0000313" key="7">
    <source>
        <dbReference type="Proteomes" id="UP000038040"/>
    </source>
</evidence>
<dbReference type="InterPro" id="IPR009057">
    <property type="entry name" value="Homeodomain-like_sf"/>
</dbReference>
<keyword evidence="2" id="KW-0479">Metal-binding</keyword>
<accession>A0A0N4U427</accession>
<dbReference type="GO" id="GO:0003713">
    <property type="term" value="F:transcription coactivator activity"/>
    <property type="evidence" value="ECO:0007669"/>
    <property type="project" value="TreeGrafter"/>
</dbReference>
<sequence>MSEADISQKYLCINCEIILYENKDVYIRCVDCSKKNLDIFLCFKCFRMGVECGSHKRSHSYQTFDPFGQPIFKTDRNDVQQGRWGWKEDQQLLMATHKLKLGNWEEISKCISTGKTAEQTRVHFDRYFVRGFFGQYATSNLHWLVLNYSLIYCTV</sequence>
<dbReference type="GO" id="GO:0003682">
    <property type="term" value="F:chromatin binding"/>
    <property type="evidence" value="ECO:0007669"/>
    <property type="project" value="TreeGrafter"/>
</dbReference>
<dbReference type="Pfam" id="PF00249">
    <property type="entry name" value="Myb_DNA-binding"/>
    <property type="match status" value="1"/>
</dbReference>
<keyword evidence="3" id="KW-0863">Zinc-finger</keyword>
<dbReference type="PROSITE" id="PS50090">
    <property type="entry name" value="MYB_LIKE"/>
    <property type="match status" value="1"/>
</dbReference>
<evidence type="ECO:0000313" key="9">
    <source>
        <dbReference type="WBParaSite" id="DME_0000151301-mRNA-1"/>
    </source>
</evidence>
<dbReference type="GO" id="GO:0070461">
    <property type="term" value="C:SAGA-type complex"/>
    <property type="evidence" value="ECO:0007669"/>
    <property type="project" value="TreeGrafter"/>
</dbReference>
<comment type="subcellular location">
    <subcellularLocation>
        <location evidence="1">Nucleus</location>
    </subcellularLocation>
</comment>
<dbReference type="GO" id="GO:0005634">
    <property type="term" value="C:nucleus"/>
    <property type="evidence" value="ECO:0007669"/>
    <property type="project" value="UniProtKB-SubCell"/>
</dbReference>
<feature type="domain" description="Myb-like" evidence="5">
    <location>
        <begin position="76"/>
        <end position="128"/>
    </location>
</feature>
<evidence type="ECO:0000256" key="2">
    <source>
        <dbReference type="ARBA" id="ARBA00022723"/>
    </source>
</evidence>
<dbReference type="InterPro" id="IPR001005">
    <property type="entry name" value="SANT/Myb"/>
</dbReference>
<dbReference type="Gene3D" id="1.10.10.60">
    <property type="entry name" value="Homeodomain-like"/>
    <property type="match status" value="1"/>
</dbReference>
<evidence type="ECO:0000313" key="6">
    <source>
        <dbReference type="EMBL" id="VDN55900.1"/>
    </source>
</evidence>
<dbReference type="Proteomes" id="UP000038040">
    <property type="component" value="Unplaced"/>
</dbReference>
<dbReference type="PANTHER" id="PTHR12374:SF20">
    <property type="entry name" value="TRANSCRIPTIONAL ADAPTER 2-ALPHA"/>
    <property type="match status" value="1"/>
</dbReference>
<dbReference type="AlphaFoldDB" id="A0A0N4U427"/>
<dbReference type="STRING" id="318479.A0A0N4U427"/>
<dbReference type="PANTHER" id="PTHR12374">
    <property type="entry name" value="TRANSCRIPTIONAL ADAPTOR 2 ADA2 -RELATED"/>
    <property type="match status" value="1"/>
</dbReference>
<reference evidence="9" key="1">
    <citation type="submission" date="2017-02" db="UniProtKB">
        <authorList>
            <consortium name="WormBaseParasite"/>
        </authorList>
    </citation>
    <scope>IDENTIFICATION</scope>
</reference>
<dbReference type="CDD" id="cd00167">
    <property type="entry name" value="SANT"/>
    <property type="match status" value="1"/>
</dbReference>
<evidence type="ECO:0000256" key="4">
    <source>
        <dbReference type="ARBA" id="ARBA00022833"/>
    </source>
</evidence>
<dbReference type="GO" id="GO:0008270">
    <property type="term" value="F:zinc ion binding"/>
    <property type="evidence" value="ECO:0007669"/>
    <property type="project" value="UniProtKB-KW"/>
</dbReference>
<dbReference type="SMART" id="SM00717">
    <property type="entry name" value="SANT"/>
    <property type="match status" value="1"/>
</dbReference>
<dbReference type="EMBL" id="UYYG01001153">
    <property type="protein sequence ID" value="VDN55900.1"/>
    <property type="molecule type" value="Genomic_DNA"/>
</dbReference>
<dbReference type="OrthoDB" id="270417at2759"/>